<evidence type="ECO:0000313" key="2">
    <source>
        <dbReference type="EMBL" id="GAL08168.1"/>
    </source>
</evidence>
<proteinExistence type="predicted"/>
<dbReference type="STRING" id="754436.JCM19237_222"/>
<dbReference type="AlphaFoldDB" id="A0A090R0Y1"/>
<protein>
    <submittedName>
        <fullName evidence="2">Uncharacterized protein</fullName>
    </submittedName>
</protein>
<feature type="compositionally biased region" description="Low complexity" evidence="1">
    <location>
        <begin position="25"/>
        <end position="43"/>
    </location>
</feature>
<dbReference type="EMBL" id="BBMN01000022">
    <property type="protein sequence ID" value="GAL08168.1"/>
    <property type="molecule type" value="Genomic_DNA"/>
</dbReference>
<feature type="region of interest" description="Disordered" evidence="1">
    <location>
        <begin position="14"/>
        <end position="43"/>
    </location>
</feature>
<reference evidence="2 3" key="1">
    <citation type="journal article" date="2014" name="Genome Announc.">
        <title>Draft Genome Sequences of Two Vibrionaceae Species, Vibrio ponticus C121 and Photobacterium aphoticum C119, Isolated as Coral Reef Microbiota.</title>
        <authorList>
            <person name="Al-saari N."/>
            <person name="Meirelles P.M."/>
            <person name="Mino S."/>
            <person name="Suda W."/>
            <person name="Oshima K."/>
            <person name="Hattori M."/>
            <person name="Ohkuma M."/>
            <person name="Thompson F.L."/>
            <person name="Gomez-Gil B."/>
            <person name="Sawabe T."/>
            <person name="Sawabe T."/>
        </authorList>
    </citation>
    <scope>NUCLEOTIDE SEQUENCE [LARGE SCALE GENOMIC DNA]</scope>
    <source>
        <strain evidence="2 3">JCM 19237</strain>
    </source>
</reference>
<comment type="caution">
    <text evidence="2">The sequence shown here is derived from an EMBL/GenBank/DDBJ whole genome shotgun (WGS) entry which is preliminary data.</text>
</comment>
<organism evidence="2 3">
    <name type="scientific">Photobacterium aphoticum</name>
    <dbReference type="NCBI Taxonomy" id="754436"/>
    <lineage>
        <taxon>Bacteria</taxon>
        <taxon>Pseudomonadati</taxon>
        <taxon>Pseudomonadota</taxon>
        <taxon>Gammaproteobacteria</taxon>
        <taxon>Vibrionales</taxon>
        <taxon>Vibrionaceae</taxon>
        <taxon>Photobacterium</taxon>
    </lineage>
</organism>
<sequence length="43" mass="4539">MPERLLHVLALRPKQQATAMPAGQAPTTVTTETSAPATHTSVQ</sequence>
<evidence type="ECO:0000313" key="3">
    <source>
        <dbReference type="Proteomes" id="UP000029227"/>
    </source>
</evidence>
<dbReference type="Proteomes" id="UP000029227">
    <property type="component" value="Unassembled WGS sequence"/>
</dbReference>
<evidence type="ECO:0000256" key="1">
    <source>
        <dbReference type="SAM" id="MobiDB-lite"/>
    </source>
</evidence>
<accession>A0A090R0Y1</accession>
<name>A0A090R0Y1_9GAMM</name>
<gene>
    <name evidence="2" type="ORF">JCM19237_222</name>
</gene>